<evidence type="ECO:0000313" key="6">
    <source>
        <dbReference type="Proteomes" id="UP000322110"/>
    </source>
</evidence>
<dbReference type="RefSeq" id="WP_149813731.1">
    <property type="nucleotide sequence ID" value="NZ_VUKA01000016.1"/>
</dbReference>
<evidence type="ECO:0000313" key="5">
    <source>
        <dbReference type="EMBL" id="KAA2211755.1"/>
    </source>
</evidence>
<dbReference type="PANTHER" id="PTHR46796">
    <property type="entry name" value="HTH-TYPE TRANSCRIPTIONAL ACTIVATOR RHAS-RELATED"/>
    <property type="match status" value="1"/>
</dbReference>
<protein>
    <submittedName>
        <fullName evidence="5">Helix-turn-helix domain-containing protein</fullName>
    </submittedName>
</protein>
<dbReference type="GO" id="GO:0003700">
    <property type="term" value="F:DNA-binding transcription factor activity"/>
    <property type="evidence" value="ECO:0007669"/>
    <property type="project" value="InterPro"/>
</dbReference>
<organism evidence="5 6">
    <name type="scientific">Teichococcus oryzae</name>
    <dbReference type="NCBI Taxonomy" id="1608942"/>
    <lineage>
        <taxon>Bacteria</taxon>
        <taxon>Pseudomonadati</taxon>
        <taxon>Pseudomonadota</taxon>
        <taxon>Alphaproteobacteria</taxon>
        <taxon>Acetobacterales</taxon>
        <taxon>Roseomonadaceae</taxon>
        <taxon>Roseomonas</taxon>
    </lineage>
</organism>
<dbReference type="SMART" id="SM00342">
    <property type="entry name" value="HTH_ARAC"/>
    <property type="match status" value="1"/>
</dbReference>
<dbReference type="InterPro" id="IPR009057">
    <property type="entry name" value="Homeodomain-like_sf"/>
</dbReference>
<dbReference type="Gene3D" id="1.10.10.60">
    <property type="entry name" value="Homeodomain-like"/>
    <property type="match status" value="1"/>
</dbReference>
<name>A0A5B2TCF4_9PROT</name>
<sequence length="300" mass="33032">MRAAPIPVFDLYGEQSAKLPLDPVHIETIRARSRLHDWIIRPHRHGALHQVFWIRRGGGELTLENETRCFAAPFLFVVPPGTVHGFHFREGTQGHVLTLTAGFLAGQQAVLGPRGRLERISELDGRMLHRGQRRLAQAFRHLHGVFGEASPAREVAGGPARLAGAVLEVLGLLEHALERGGAGSGLPPRPALLVARFRALVDVEFRARGTLPEQARRLGVSATQLTRACRQVTGRSPLELLQDRRMLEAMRLLAHTTLGIGEIAYASGFSDPAYFSRFFAKRAGRPPSSLRRPPDRPAPT</sequence>
<evidence type="ECO:0000256" key="1">
    <source>
        <dbReference type="ARBA" id="ARBA00023015"/>
    </source>
</evidence>
<evidence type="ECO:0000259" key="4">
    <source>
        <dbReference type="PROSITE" id="PS01124"/>
    </source>
</evidence>
<dbReference type="InterPro" id="IPR011051">
    <property type="entry name" value="RmlC_Cupin_sf"/>
</dbReference>
<dbReference type="PANTHER" id="PTHR46796:SF6">
    <property type="entry name" value="ARAC SUBFAMILY"/>
    <property type="match status" value="1"/>
</dbReference>
<dbReference type="GO" id="GO:0043565">
    <property type="term" value="F:sequence-specific DNA binding"/>
    <property type="evidence" value="ECO:0007669"/>
    <property type="project" value="InterPro"/>
</dbReference>
<keyword evidence="3" id="KW-0804">Transcription</keyword>
<dbReference type="Gene3D" id="2.60.120.10">
    <property type="entry name" value="Jelly Rolls"/>
    <property type="match status" value="1"/>
</dbReference>
<comment type="caution">
    <text evidence="5">The sequence shown here is derived from an EMBL/GenBank/DDBJ whole genome shotgun (WGS) entry which is preliminary data.</text>
</comment>
<dbReference type="AlphaFoldDB" id="A0A5B2TCF4"/>
<accession>A0A5B2TCF4</accession>
<keyword evidence="2" id="KW-0238">DNA-binding</keyword>
<reference evidence="5 6" key="1">
    <citation type="journal article" date="2015" name="Int. J. Syst. Evol. Microbiol.">
        <title>Roseomonas oryzae sp. nov., isolated from paddy rhizosphere soil.</title>
        <authorList>
            <person name="Ramaprasad E.V."/>
            <person name="Sasikala Ch."/>
            <person name="Ramana Ch.V."/>
        </authorList>
    </citation>
    <scope>NUCLEOTIDE SEQUENCE [LARGE SCALE GENOMIC DNA]</scope>
    <source>
        <strain evidence="5 6">KCTC 42542</strain>
    </source>
</reference>
<dbReference type="PROSITE" id="PS01124">
    <property type="entry name" value="HTH_ARAC_FAMILY_2"/>
    <property type="match status" value="1"/>
</dbReference>
<dbReference type="Proteomes" id="UP000322110">
    <property type="component" value="Unassembled WGS sequence"/>
</dbReference>
<keyword evidence="1" id="KW-0805">Transcription regulation</keyword>
<dbReference type="SUPFAM" id="SSF51182">
    <property type="entry name" value="RmlC-like cupins"/>
    <property type="match status" value="1"/>
</dbReference>
<evidence type="ECO:0000256" key="2">
    <source>
        <dbReference type="ARBA" id="ARBA00023125"/>
    </source>
</evidence>
<dbReference type="CDD" id="cd06999">
    <property type="entry name" value="cupin_HpaA-like_N"/>
    <property type="match status" value="1"/>
</dbReference>
<dbReference type="InterPro" id="IPR050204">
    <property type="entry name" value="AraC_XylS_family_regulators"/>
</dbReference>
<feature type="domain" description="HTH araC/xylS-type" evidence="4">
    <location>
        <begin position="195"/>
        <end position="293"/>
    </location>
</feature>
<dbReference type="InterPro" id="IPR018062">
    <property type="entry name" value="HTH_AraC-typ_CS"/>
</dbReference>
<proteinExistence type="predicted"/>
<dbReference type="InterPro" id="IPR014710">
    <property type="entry name" value="RmlC-like_jellyroll"/>
</dbReference>
<evidence type="ECO:0000256" key="3">
    <source>
        <dbReference type="ARBA" id="ARBA00023163"/>
    </source>
</evidence>
<dbReference type="Pfam" id="PF12833">
    <property type="entry name" value="HTH_18"/>
    <property type="match status" value="1"/>
</dbReference>
<gene>
    <name evidence="5" type="ORF">F0Q34_18460</name>
</gene>
<dbReference type="PROSITE" id="PS00041">
    <property type="entry name" value="HTH_ARAC_FAMILY_1"/>
    <property type="match status" value="1"/>
</dbReference>
<dbReference type="InterPro" id="IPR047264">
    <property type="entry name" value="Cupin_HpaA-like_N"/>
</dbReference>
<dbReference type="SUPFAM" id="SSF46689">
    <property type="entry name" value="Homeodomain-like"/>
    <property type="match status" value="1"/>
</dbReference>
<dbReference type="OrthoDB" id="9814125at2"/>
<dbReference type="InterPro" id="IPR018060">
    <property type="entry name" value="HTH_AraC"/>
</dbReference>
<keyword evidence="6" id="KW-1185">Reference proteome</keyword>
<dbReference type="EMBL" id="VUKA01000016">
    <property type="protein sequence ID" value="KAA2211755.1"/>
    <property type="molecule type" value="Genomic_DNA"/>
</dbReference>